<name>B4MPV9_DROWI</name>
<dbReference type="FunCoup" id="B4MPV9">
    <property type="interactions" value="7"/>
</dbReference>
<organism evidence="9">
    <name type="scientific">Drosophila willistoni</name>
    <name type="common">Fruit fly</name>
    <dbReference type="NCBI Taxonomy" id="7260"/>
    <lineage>
        <taxon>Eukaryota</taxon>
        <taxon>Metazoa</taxon>
        <taxon>Ecdysozoa</taxon>
        <taxon>Arthropoda</taxon>
        <taxon>Hexapoda</taxon>
        <taxon>Insecta</taxon>
        <taxon>Pterygota</taxon>
        <taxon>Neoptera</taxon>
        <taxon>Endopterygota</taxon>
        <taxon>Diptera</taxon>
        <taxon>Brachycera</taxon>
        <taxon>Muscomorpha</taxon>
        <taxon>Ephydroidea</taxon>
        <taxon>Drosophilidae</taxon>
        <taxon>Drosophila</taxon>
        <taxon>Sophophora</taxon>
    </lineage>
</organism>
<accession>B4MPV9</accession>
<feature type="disulfide bond" evidence="6">
    <location>
        <begin position="144"/>
        <end position="164"/>
    </location>
</feature>
<dbReference type="InParanoid" id="B4MPV9"/>
<dbReference type="PANTHER" id="PTHR19282:SF521">
    <property type="entry name" value="IP01817P-RELATED"/>
    <property type="match status" value="1"/>
</dbReference>
<dbReference type="OrthoDB" id="6239677at2759"/>
<dbReference type="PROSITE" id="PS51257">
    <property type="entry name" value="PROKAR_LIPOPROTEIN"/>
    <property type="match status" value="1"/>
</dbReference>
<dbReference type="GO" id="GO:0005886">
    <property type="term" value="C:plasma membrane"/>
    <property type="evidence" value="ECO:0007669"/>
    <property type="project" value="TreeGrafter"/>
</dbReference>
<comment type="subcellular location">
    <subcellularLocation>
        <location evidence="1 7">Membrane</location>
        <topology evidence="1 7">Multi-pass membrane protein</topology>
    </subcellularLocation>
</comment>
<dbReference type="eggNOG" id="KOG3882">
    <property type="taxonomic scope" value="Eukaryota"/>
</dbReference>
<evidence type="ECO:0000256" key="2">
    <source>
        <dbReference type="ARBA" id="ARBA00006840"/>
    </source>
</evidence>
<keyword evidence="5 7" id="KW-0472">Membrane</keyword>
<evidence type="ECO:0000256" key="1">
    <source>
        <dbReference type="ARBA" id="ARBA00004141"/>
    </source>
</evidence>
<dbReference type="InterPro" id="IPR000301">
    <property type="entry name" value="Tetraspanin_animals"/>
</dbReference>
<dbReference type="CDD" id="cd03127">
    <property type="entry name" value="tetraspanin_LEL"/>
    <property type="match status" value="1"/>
</dbReference>
<dbReference type="PIRSF" id="PIRSF002419">
    <property type="entry name" value="Tetraspanin"/>
    <property type="match status" value="1"/>
</dbReference>
<feature type="disulfide bond" evidence="6">
    <location>
        <begin position="143"/>
        <end position="180"/>
    </location>
</feature>
<dbReference type="InterPro" id="IPR018499">
    <property type="entry name" value="Tetraspanin/Peripherin"/>
</dbReference>
<dbReference type="InterPro" id="IPR008952">
    <property type="entry name" value="Tetraspanin_EC2_sf"/>
</dbReference>
<feature type="transmembrane region" description="Helical" evidence="7">
    <location>
        <begin position="197"/>
        <end position="217"/>
    </location>
</feature>
<proteinExistence type="inferred from homology"/>
<sequence>MYCTKRQTLSYTLCLINLLCALWGSLLIWYGCWLLDNLTNSQNIEIEHGENLAAILTILLGIVIVVGSIYGSVGVCQESRTVLISYAVLLLVLLIIQVIMFSISFAASRDALPETLRQGFDELWDVQHVGNSTLNIYEEWLHCCGRNKAEDYVLVGKELPSSCCLDKDCTKVLNLFMSGCEVKFKAYVSDKTANFNILSWLLIITEFGGSVISCYLADSIRNHRDRVRFYN</sequence>
<feature type="transmembrane region" description="Helical" evidence="7">
    <location>
        <begin position="83"/>
        <end position="107"/>
    </location>
</feature>
<evidence type="ECO:0000313" key="9">
    <source>
        <dbReference type="Proteomes" id="UP000007798"/>
    </source>
</evidence>
<dbReference type="OMA" id="ATCYLVD"/>
<evidence type="ECO:0000256" key="6">
    <source>
        <dbReference type="PIRSR" id="PIRSR002419-1"/>
    </source>
</evidence>
<evidence type="ECO:0000256" key="5">
    <source>
        <dbReference type="ARBA" id="ARBA00023136"/>
    </source>
</evidence>
<dbReference type="PhylomeDB" id="B4MPV9"/>
<evidence type="ECO:0000313" key="8">
    <source>
        <dbReference type="EMBL" id="EDW74148.1"/>
    </source>
</evidence>
<evidence type="ECO:0000256" key="7">
    <source>
        <dbReference type="RuleBase" id="RU361218"/>
    </source>
</evidence>
<feature type="transmembrane region" description="Helical" evidence="7">
    <location>
        <begin position="12"/>
        <end position="31"/>
    </location>
</feature>
<dbReference type="PRINTS" id="PR00259">
    <property type="entry name" value="TMFOUR"/>
</dbReference>
<reference evidence="8 9" key="1">
    <citation type="journal article" date="2007" name="Nature">
        <title>Evolution of genes and genomes on the Drosophila phylogeny.</title>
        <authorList>
            <consortium name="Drosophila 12 Genomes Consortium"/>
            <person name="Clark A.G."/>
            <person name="Eisen M.B."/>
            <person name="Smith D.R."/>
            <person name="Bergman C.M."/>
            <person name="Oliver B."/>
            <person name="Markow T.A."/>
            <person name="Kaufman T.C."/>
            <person name="Kellis M."/>
            <person name="Gelbart W."/>
            <person name="Iyer V.N."/>
            <person name="Pollard D.A."/>
            <person name="Sackton T.B."/>
            <person name="Larracuente A.M."/>
            <person name="Singh N.D."/>
            <person name="Abad J.P."/>
            <person name="Abt D.N."/>
            <person name="Adryan B."/>
            <person name="Aguade M."/>
            <person name="Akashi H."/>
            <person name="Anderson W.W."/>
            <person name="Aquadro C.F."/>
            <person name="Ardell D.H."/>
            <person name="Arguello R."/>
            <person name="Artieri C.G."/>
            <person name="Barbash D.A."/>
            <person name="Barker D."/>
            <person name="Barsanti P."/>
            <person name="Batterham P."/>
            <person name="Batzoglou S."/>
            <person name="Begun D."/>
            <person name="Bhutkar A."/>
            <person name="Blanco E."/>
            <person name="Bosak S.A."/>
            <person name="Bradley R.K."/>
            <person name="Brand A.D."/>
            <person name="Brent M.R."/>
            <person name="Brooks A.N."/>
            <person name="Brown R.H."/>
            <person name="Butlin R.K."/>
            <person name="Caggese C."/>
            <person name="Calvi B.R."/>
            <person name="Bernardo de Carvalho A."/>
            <person name="Caspi A."/>
            <person name="Castrezana S."/>
            <person name="Celniker S.E."/>
            <person name="Chang J.L."/>
            <person name="Chapple C."/>
            <person name="Chatterji S."/>
            <person name="Chinwalla A."/>
            <person name="Civetta A."/>
            <person name="Clifton S.W."/>
            <person name="Comeron J.M."/>
            <person name="Costello J.C."/>
            <person name="Coyne J.A."/>
            <person name="Daub J."/>
            <person name="David R.G."/>
            <person name="Delcher A.L."/>
            <person name="Delehaunty K."/>
            <person name="Do C.B."/>
            <person name="Ebling H."/>
            <person name="Edwards K."/>
            <person name="Eickbush T."/>
            <person name="Evans J.D."/>
            <person name="Filipski A."/>
            <person name="Findeiss S."/>
            <person name="Freyhult E."/>
            <person name="Fulton L."/>
            <person name="Fulton R."/>
            <person name="Garcia A.C."/>
            <person name="Gardiner A."/>
            <person name="Garfield D.A."/>
            <person name="Garvin B.E."/>
            <person name="Gibson G."/>
            <person name="Gilbert D."/>
            <person name="Gnerre S."/>
            <person name="Godfrey J."/>
            <person name="Good R."/>
            <person name="Gotea V."/>
            <person name="Gravely B."/>
            <person name="Greenberg A.J."/>
            <person name="Griffiths-Jones S."/>
            <person name="Gross S."/>
            <person name="Guigo R."/>
            <person name="Gustafson E.A."/>
            <person name="Haerty W."/>
            <person name="Hahn M.W."/>
            <person name="Halligan D.L."/>
            <person name="Halpern A.L."/>
            <person name="Halter G.M."/>
            <person name="Han M.V."/>
            <person name="Heger A."/>
            <person name="Hillier L."/>
            <person name="Hinrichs A.S."/>
            <person name="Holmes I."/>
            <person name="Hoskins R.A."/>
            <person name="Hubisz M.J."/>
            <person name="Hultmark D."/>
            <person name="Huntley M.A."/>
            <person name="Jaffe D.B."/>
            <person name="Jagadeeshan S."/>
            <person name="Jeck W.R."/>
            <person name="Johnson J."/>
            <person name="Jones C.D."/>
            <person name="Jordan W.C."/>
            <person name="Karpen G.H."/>
            <person name="Kataoka E."/>
            <person name="Keightley P.D."/>
            <person name="Kheradpour P."/>
            <person name="Kirkness E.F."/>
            <person name="Koerich L.B."/>
            <person name="Kristiansen K."/>
            <person name="Kudrna D."/>
            <person name="Kulathinal R.J."/>
            <person name="Kumar S."/>
            <person name="Kwok R."/>
            <person name="Lander E."/>
            <person name="Langley C.H."/>
            <person name="Lapoint R."/>
            <person name="Lazzaro B.P."/>
            <person name="Lee S.J."/>
            <person name="Levesque L."/>
            <person name="Li R."/>
            <person name="Lin C.F."/>
            <person name="Lin M.F."/>
            <person name="Lindblad-Toh K."/>
            <person name="Llopart A."/>
            <person name="Long M."/>
            <person name="Low L."/>
            <person name="Lozovsky E."/>
            <person name="Lu J."/>
            <person name="Luo M."/>
            <person name="Machado C.A."/>
            <person name="Makalowski W."/>
            <person name="Marzo M."/>
            <person name="Matsuda M."/>
            <person name="Matzkin L."/>
            <person name="McAllister B."/>
            <person name="McBride C.S."/>
            <person name="McKernan B."/>
            <person name="McKernan K."/>
            <person name="Mendez-Lago M."/>
            <person name="Minx P."/>
            <person name="Mollenhauer M.U."/>
            <person name="Montooth K."/>
            <person name="Mount S.M."/>
            <person name="Mu X."/>
            <person name="Myers E."/>
            <person name="Negre B."/>
            <person name="Newfeld S."/>
            <person name="Nielsen R."/>
            <person name="Noor M.A."/>
            <person name="O'Grady P."/>
            <person name="Pachter L."/>
            <person name="Papaceit M."/>
            <person name="Parisi M.J."/>
            <person name="Parisi M."/>
            <person name="Parts L."/>
            <person name="Pedersen J.S."/>
            <person name="Pesole G."/>
            <person name="Phillippy A.M."/>
            <person name="Ponting C.P."/>
            <person name="Pop M."/>
            <person name="Porcelli D."/>
            <person name="Powell J.R."/>
            <person name="Prohaska S."/>
            <person name="Pruitt K."/>
            <person name="Puig M."/>
            <person name="Quesneville H."/>
            <person name="Ram K.R."/>
            <person name="Rand D."/>
            <person name="Rasmussen M.D."/>
            <person name="Reed L.K."/>
            <person name="Reenan R."/>
            <person name="Reily A."/>
            <person name="Remington K.A."/>
            <person name="Rieger T.T."/>
            <person name="Ritchie M.G."/>
            <person name="Robin C."/>
            <person name="Rogers Y.H."/>
            <person name="Rohde C."/>
            <person name="Rozas J."/>
            <person name="Rubenfield M.J."/>
            <person name="Ruiz A."/>
            <person name="Russo S."/>
            <person name="Salzberg S.L."/>
            <person name="Sanchez-Gracia A."/>
            <person name="Saranga D.J."/>
            <person name="Sato H."/>
            <person name="Schaeffer S.W."/>
            <person name="Schatz M.C."/>
            <person name="Schlenke T."/>
            <person name="Schwartz R."/>
            <person name="Segarra C."/>
            <person name="Singh R.S."/>
            <person name="Sirot L."/>
            <person name="Sirota M."/>
            <person name="Sisneros N.B."/>
            <person name="Smith C.D."/>
            <person name="Smith T.F."/>
            <person name="Spieth J."/>
            <person name="Stage D.E."/>
            <person name="Stark A."/>
            <person name="Stephan W."/>
            <person name="Strausberg R.L."/>
            <person name="Strempel S."/>
            <person name="Sturgill D."/>
            <person name="Sutton G."/>
            <person name="Sutton G.G."/>
            <person name="Tao W."/>
            <person name="Teichmann S."/>
            <person name="Tobari Y.N."/>
            <person name="Tomimura Y."/>
            <person name="Tsolas J.M."/>
            <person name="Valente V.L."/>
            <person name="Venter E."/>
            <person name="Venter J.C."/>
            <person name="Vicario S."/>
            <person name="Vieira F.G."/>
            <person name="Vilella A.J."/>
            <person name="Villasante A."/>
            <person name="Walenz B."/>
            <person name="Wang J."/>
            <person name="Wasserman M."/>
            <person name="Watts T."/>
            <person name="Wilson D."/>
            <person name="Wilson R.K."/>
            <person name="Wing R.A."/>
            <person name="Wolfner M.F."/>
            <person name="Wong A."/>
            <person name="Wong G.K."/>
            <person name="Wu C.I."/>
            <person name="Wu G."/>
            <person name="Yamamoto D."/>
            <person name="Yang H.P."/>
            <person name="Yang S.P."/>
            <person name="Yorke J.A."/>
            <person name="Yoshida K."/>
            <person name="Zdobnov E."/>
            <person name="Zhang P."/>
            <person name="Zhang Y."/>
            <person name="Zimin A.V."/>
            <person name="Baldwin J."/>
            <person name="Abdouelleil A."/>
            <person name="Abdulkadir J."/>
            <person name="Abebe A."/>
            <person name="Abera B."/>
            <person name="Abreu J."/>
            <person name="Acer S.C."/>
            <person name="Aftuck L."/>
            <person name="Alexander A."/>
            <person name="An P."/>
            <person name="Anderson E."/>
            <person name="Anderson S."/>
            <person name="Arachi H."/>
            <person name="Azer M."/>
            <person name="Bachantsang P."/>
            <person name="Barry A."/>
            <person name="Bayul T."/>
            <person name="Berlin A."/>
            <person name="Bessette D."/>
            <person name="Bloom T."/>
            <person name="Blye J."/>
            <person name="Boguslavskiy L."/>
            <person name="Bonnet C."/>
            <person name="Boukhgalter B."/>
            <person name="Bourzgui I."/>
            <person name="Brown A."/>
            <person name="Cahill P."/>
            <person name="Channer S."/>
            <person name="Cheshatsang Y."/>
            <person name="Chuda L."/>
            <person name="Citroen M."/>
            <person name="Collymore A."/>
            <person name="Cooke P."/>
            <person name="Costello M."/>
            <person name="D'Aco K."/>
            <person name="Daza R."/>
            <person name="De Haan G."/>
            <person name="DeGray S."/>
            <person name="DeMaso C."/>
            <person name="Dhargay N."/>
            <person name="Dooley K."/>
            <person name="Dooley E."/>
            <person name="Doricent M."/>
            <person name="Dorje P."/>
            <person name="Dorjee K."/>
            <person name="Dupes A."/>
            <person name="Elong R."/>
            <person name="Falk J."/>
            <person name="Farina A."/>
            <person name="Faro S."/>
            <person name="Ferguson D."/>
            <person name="Fisher S."/>
            <person name="Foley C.D."/>
            <person name="Franke A."/>
            <person name="Friedrich D."/>
            <person name="Gadbois L."/>
            <person name="Gearin G."/>
            <person name="Gearin C.R."/>
            <person name="Giannoukos G."/>
            <person name="Goode T."/>
            <person name="Graham J."/>
            <person name="Grandbois E."/>
            <person name="Grewal S."/>
            <person name="Gyaltsen K."/>
            <person name="Hafez N."/>
            <person name="Hagos B."/>
            <person name="Hall J."/>
            <person name="Henson C."/>
            <person name="Hollinger A."/>
            <person name="Honan T."/>
            <person name="Huard M.D."/>
            <person name="Hughes L."/>
            <person name="Hurhula B."/>
            <person name="Husby M.E."/>
            <person name="Kamat A."/>
            <person name="Kanga B."/>
            <person name="Kashin S."/>
            <person name="Khazanovich D."/>
            <person name="Kisner P."/>
            <person name="Lance K."/>
            <person name="Lara M."/>
            <person name="Lee W."/>
            <person name="Lennon N."/>
            <person name="Letendre F."/>
            <person name="LeVine R."/>
            <person name="Lipovsky A."/>
            <person name="Liu X."/>
            <person name="Liu J."/>
            <person name="Liu S."/>
            <person name="Lokyitsang T."/>
            <person name="Lokyitsang Y."/>
            <person name="Lubonja R."/>
            <person name="Lui A."/>
            <person name="MacDonald P."/>
            <person name="Magnisalis V."/>
            <person name="Maru K."/>
            <person name="Matthews C."/>
            <person name="McCusker W."/>
            <person name="McDonough S."/>
            <person name="Mehta T."/>
            <person name="Meldrim J."/>
            <person name="Meneus L."/>
            <person name="Mihai O."/>
            <person name="Mihalev A."/>
            <person name="Mihova T."/>
            <person name="Mittelman R."/>
            <person name="Mlenga V."/>
            <person name="Montmayeur A."/>
            <person name="Mulrain L."/>
            <person name="Navidi A."/>
            <person name="Naylor J."/>
            <person name="Negash T."/>
            <person name="Nguyen T."/>
            <person name="Nguyen N."/>
            <person name="Nicol R."/>
            <person name="Norbu C."/>
            <person name="Norbu N."/>
            <person name="Novod N."/>
            <person name="O'Neill B."/>
            <person name="Osman S."/>
            <person name="Markiewicz E."/>
            <person name="Oyono O.L."/>
            <person name="Patti C."/>
            <person name="Phunkhang P."/>
            <person name="Pierre F."/>
            <person name="Priest M."/>
            <person name="Raghuraman S."/>
            <person name="Rege F."/>
            <person name="Reyes R."/>
            <person name="Rise C."/>
            <person name="Rogov P."/>
            <person name="Ross K."/>
            <person name="Ryan E."/>
            <person name="Settipalli S."/>
            <person name="Shea T."/>
            <person name="Sherpa N."/>
            <person name="Shi L."/>
            <person name="Shih D."/>
            <person name="Sparrow T."/>
            <person name="Spaulding J."/>
            <person name="Stalker J."/>
            <person name="Stange-Thomann N."/>
            <person name="Stavropoulos S."/>
            <person name="Stone C."/>
            <person name="Strader C."/>
            <person name="Tesfaye S."/>
            <person name="Thomson T."/>
            <person name="Thoulutsang Y."/>
            <person name="Thoulutsang D."/>
            <person name="Topham K."/>
            <person name="Topping I."/>
            <person name="Tsamla T."/>
            <person name="Vassiliev H."/>
            <person name="Vo A."/>
            <person name="Wangchuk T."/>
            <person name="Wangdi T."/>
            <person name="Weiand M."/>
            <person name="Wilkinson J."/>
            <person name="Wilson A."/>
            <person name="Yadav S."/>
            <person name="Young G."/>
            <person name="Yu Q."/>
            <person name="Zembek L."/>
            <person name="Zhong D."/>
            <person name="Zimmer A."/>
            <person name="Zwirko Z."/>
            <person name="Jaffe D.B."/>
            <person name="Alvarez P."/>
            <person name="Brockman W."/>
            <person name="Butler J."/>
            <person name="Chin C."/>
            <person name="Gnerre S."/>
            <person name="Grabherr M."/>
            <person name="Kleber M."/>
            <person name="Mauceli E."/>
            <person name="MacCallum I."/>
        </authorList>
    </citation>
    <scope>NUCLEOTIDE SEQUENCE [LARGE SCALE GENOMIC DNA]</scope>
    <source>
        <strain evidence="9">Tucson 14030-0811.24</strain>
    </source>
</reference>
<evidence type="ECO:0000256" key="4">
    <source>
        <dbReference type="ARBA" id="ARBA00022989"/>
    </source>
</evidence>
<dbReference type="PANTHER" id="PTHR19282">
    <property type="entry name" value="TETRASPANIN"/>
    <property type="match status" value="1"/>
</dbReference>
<dbReference type="Gene3D" id="1.10.1450.10">
    <property type="entry name" value="Tetraspanin"/>
    <property type="match status" value="1"/>
</dbReference>
<dbReference type="SUPFAM" id="SSF48652">
    <property type="entry name" value="Tetraspanin"/>
    <property type="match status" value="1"/>
</dbReference>
<dbReference type="EMBL" id="CH963849">
    <property type="protein sequence ID" value="EDW74148.1"/>
    <property type="molecule type" value="Genomic_DNA"/>
</dbReference>
<feature type="transmembrane region" description="Helical" evidence="7">
    <location>
        <begin position="51"/>
        <end position="71"/>
    </location>
</feature>
<keyword evidence="6" id="KW-1015">Disulfide bond</keyword>
<dbReference type="HOGENOM" id="CLU_055524_6_4_1"/>
<protein>
    <recommendedName>
        <fullName evidence="7">Tetraspanin</fullName>
    </recommendedName>
</protein>
<keyword evidence="3 7" id="KW-0812">Transmembrane</keyword>
<keyword evidence="9" id="KW-1185">Reference proteome</keyword>
<gene>
    <name evidence="8" type="primary">Dwil\GK21779</name>
    <name evidence="8" type="ORF">Dwil_GK21779</name>
</gene>
<dbReference type="Pfam" id="PF00335">
    <property type="entry name" value="Tetraspanin"/>
    <property type="match status" value="1"/>
</dbReference>
<dbReference type="KEGG" id="dwi:6640310"/>
<comment type="similarity">
    <text evidence="2 7">Belongs to the tetraspanin (TM4SF) family.</text>
</comment>
<dbReference type="AlphaFoldDB" id="B4MPV9"/>
<evidence type="ECO:0000256" key="3">
    <source>
        <dbReference type="ARBA" id="ARBA00022692"/>
    </source>
</evidence>
<dbReference type="Proteomes" id="UP000007798">
    <property type="component" value="Unassembled WGS sequence"/>
</dbReference>
<dbReference type="SMR" id="B4MPV9"/>
<keyword evidence="4 7" id="KW-1133">Transmembrane helix</keyword>